<sequence>MLNPVGAIYDFAMWLINNWERIVQIIQNIVSSVGKIAMGMLGEAAKFIENTLANFIPLLLDFMARMLRLGNVSARIKRILAKLRKPLDDLIAKVMAFIRKKIKQGAKKAKETGQNVKEALGDWWKQKRKIKTERGENHTLYFKGKGSNAKLMVASRPKTFKDFIKDIQAPTQHTKVKARAQSTAGQIDRLIKKRRTSNTTNQAQIPDLMDKLANDLRILADLDSSNSPPSVIKYSPLTPDGGATFADAQILSDNHVEGSTPKDKPDHWNKANRRRPAGSFIRGHLINHHIGGPGYAYNLTPITGKMTTDANGNHEKYFERHIKPVVLTEKKVIRYRVEAVYGKHPRRNFEETLRNRIGTPNEQTDDRYKLEIMEYERNYLPKFLKITWAILKNENGRWVDDKVKIGGQVKNQLPDGDFAFQRFP</sequence>
<dbReference type="AlphaFoldDB" id="A1ZZZ8"/>
<gene>
    <name evidence="3" type="ORF">M23134_00932</name>
</gene>
<reference evidence="3 4" key="1">
    <citation type="submission" date="2007-01" db="EMBL/GenBank/DDBJ databases">
        <authorList>
            <person name="Haygood M."/>
            <person name="Podell S."/>
            <person name="Anderson C."/>
            <person name="Hopkinson B."/>
            <person name="Roe K."/>
            <person name="Barbeau K."/>
            <person name="Gaasterland T."/>
            <person name="Ferriera S."/>
            <person name="Johnson J."/>
            <person name="Kravitz S."/>
            <person name="Beeson K."/>
            <person name="Sutton G."/>
            <person name="Rogers Y.-H."/>
            <person name="Friedman R."/>
            <person name="Frazier M."/>
            <person name="Venter J.C."/>
        </authorList>
    </citation>
    <scope>NUCLEOTIDE SEQUENCE [LARGE SCALE GENOMIC DNA]</scope>
    <source>
        <strain evidence="3 4">ATCC 23134</strain>
    </source>
</reference>
<dbReference type="InterPro" id="IPR044927">
    <property type="entry name" value="Endonuclea_NS_2"/>
</dbReference>
<accession>A1ZZZ8</accession>
<keyword evidence="4" id="KW-1185">Reference proteome</keyword>
<name>A1ZZZ8_MICM2</name>
<feature type="compositionally biased region" description="Basic and acidic residues" evidence="1">
    <location>
        <begin position="254"/>
        <end position="269"/>
    </location>
</feature>
<dbReference type="Proteomes" id="UP000004095">
    <property type="component" value="Unassembled WGS sequence"/>
</dbReference>
<dbReference type="RefSeq" id="WP_002705632.1">
    <property type="nucleotide sequence ID" value="NZ_AAWS01000086.1"/>
</dbReference>
<organism evidence="3 4">
    <name type="scientific">Microscilla marina ATCC 23134</name>
    <dbReference type="NCBI Taxonomy" id="313606"/>
    <lineage>
        <taxon>Bacteria</taxon>
        <taxon>Pseudomonadati</taxon>
        <taxon>Bacteroidota</taxon>
        <taxon>Cytophagia</taxon>
        <taxon>Cytophagales</taxon>
        <taxon>Microscillaceae</taxon>
        <taxon>Microscilla</taxon>
    </lineage>
</organism>
<comment type="caution">
    <text evidence="3">The sequence shown here is derived from an EMBL/GenBank/DDBJ whole genome shotgun (WGS) entry which is preliminary data.</text>
</comment>
<protein>
    <recommendedName>
        <fullName evidence="2">Type VII secretion system protein EssD-like domain-containing protein</fullName>
    </recommendedName>
</protein>
<feature type="domain" description="Type VII secretion system protein EssD-like" evidence="2">
    <location>
        <begin position="260"/>
        <end position="342"/>
    </location>
</feature>
<dbReference type="Pfam" id="PF13930">
    <property type="entry name" value="Endonuclea_NS_2"/>
    <property type="match status" value="1"/>
</dbReference>
<dbReference type="OrthoDB" id="4317910at2"/>
<dbReference type="InterPro" id="IPR044929">
    <property type="entry name" value="DNA/RNA_non-sp_Endonuclease_sf"/>
</dbReference>
<dbReference type="EMBL" id="AAWS01000086">
    <property type="protein sequence ID" value="EAY24040.1"/>
    <property type="molecule type" value="Genomic_DNA"/>
</dbReference>
<proteinExistence type="predicted"/>
<dbReference type="Gene3D" id="3.40.570.10">
    <property type="entry name" value="Extracellular Endonuclease, subunit A"/>
    <property type="match status" value="1"/>
</dbReference>
<dbReference type="eggNOG" id="COG5412">
    <property type="taxonomic scope" value="Bacteria"/>
</dbReference>
<feature type="region of interest" description="Disordered" evidence="1">
    <location>
        <begin position="252"/>
        <end position="274"/>
    </location>
</feature>
<evidence type="ECO:0000313" key="3">
    <source>
        <dbReference type="EMBL" id="EAY24040.1"/>
    </source>
</evidence>
<evidence type="ECO:0000256" key="1">
    <source>
        <dbReference type="SAM" id="MobiDB-lite"/>
    </source>
</evidence>
<evidence type="ECO:0000313" key="4">
    <source>
        <dbReference type="Proteomes" id="UP000004095"/>
    </source>
</evidence>
<evidence type="ECO:0000259" key="2">
    <source>
        <dbReference type="Pfam" id="PF13930"/>
    </source>
</evidence>